<dbReference type="SUPFAM" id="SSF53822">
    <property type="entry name" value="Periplasmic binding protein-like I"/>
    <property type="match status" value="1"/>
</dbReference>
<dbReference type="Gene3D" id="3.40.50.2300">
    <property type="match status" value="2"/>
</dbReference>
<feature type="signal peptide" evidence="4">
    <location>
        <begin position="1"/>
        <end position="31"/>
    </location>
</feature>
<evidence type="ECO:0000256" key="4">
    <source>
        <dbReference type="SAM" id="SignalP"/>
    </source>
</evidence>
<evidence type="ECO:0000313" key="7">
    <source>
        <dbReference type="Proteomes" id="UP000217210"/>
    </source>
</evidence>
<protein>
    <submittedName>
        <fullName evidence="6">ABC-type branched-chain amino acid transport system, substrate-binding component</fullName>
    </submittedName>
</protein>
<evidence type="ECO:0000313" key="6">
    <source>
        <dbReference type="EMBL" id="ASY23465.1"/>
    </source>
</evidence>
<accession>A0A249L3F4</accession>
<evidence type="ECO:0000256" key="1">
    <source>
        <dbReference type="ARBA" id="ARBA00010062"/>
    </source>
</evidence>
<feature type="region of interest" description="Disordered" evidence="3">
    <location>
        <begin position="416"/>
        <end position="439"/>
    </location>
</feature>
<proteinExistence type="inferred from homology"/>
<gene>
    <name evidence="6" type="ORF">B1sIIB91_00760</name>
</gene>
<dbReference type="CDD" id="cd06343">
    <property type="entry name" value="PBP1_ABC_ligand_binding-like"/>
    <property type="match status" value="1"/>
</dbReference>
<dbReference type="PANTHER" id="PTHR47235:SF1">
    <property type="entry name" value="BLR6548 PROTEIN"/>
    <property type="match status" value="1"/>
</dbReference>
<reference evidence="6 7" key="1">
    <citation type="submission" date="2016-07" db="EMBL/GenBank/DDBJ databases">
        <title>High microdiversification within the ubiquitous acI lineage of Actinobacteria.</title>
        <authorList>
            <person name="Neuenschwander S.M."/>
            <person name="Salcher M."/>
            <person name="Ghai R."/>
            <person name="Pernthaler J."/>
        </authorList>
    </citation>
    <scope>NUCLEOTIDE SEQUENCE [LARGE SCALE GENOMIC DNA]</scope>
    <source>
        <strain evidence="6">MMS-IIB-91</strain>
    </source>
</reference>
<dbReference type="InterPro" id="IPR028082">
    <property type="entry name" value="Peripla_BP_I"/>
</dbReference>
<dbReference type="OrthoDB" id="26870at2"/>
<evidence type="ECO:0000256" key="3">
    <source>
        <dbReference type="SAM" id="MobiDB-lite"/>
    </source>
</evidence>
<dbReference type="Proteomes" id="UP000217210">
    <property type="component" value="Chromosome"/>
</dbReference>
<dbReference type="Pfam" id="PF13458">
    <property type="entry name" value="Peripla_BP_6"/>
    <property type="match status" value="1"/>
</dbReference>
<dbReference type="EMBL" id="CP016779">
    <property type="protein sequence ID" value="ASY23465.1"/>
    <property type="molecule type" value="Genomic_DNA"/>
</dbReference>
<dbReference type="AlphaFoldDB" id="A0A249L3F4"/>
<comment type="similarity">
    <text evidence="1">Belongs to the leucine-binding protein family.</text>
</comment>
<keyword evidence="2 4" id="KW-0732">Signal</keyword>
<name>A0A249L3F4_9ACTN</name>
<dbReference type="PANTHER" id="PTHR47235">
    <property type="entry name" value="BLR6548 PROTEIN"/>
    <property type="match status" value="1"/>
</dbReference>
<organism evidence="6 7">
    <name type="scientific">Candidatus Nanopelagicus abundans</name>
    <dbReference type="NCBI Taxonomy" id="1884916"/>
    <lineage>
        <taxon>Bacteria</taxon>
        <taxon>Bacillati</taxon>
        <taxon>Actinomycetota</taxon>
        <taxon>Actinomycetes</taxon>
        <taxon>Candidatus Nanopelagicales</taxon>
        <taxon>Candidatus Nanopelagicaceae</taxon>
        <taxon>Candidatus Nanopelagicus</taxon>
    </lineage>
</organism>
<evidence type="ECO:0000259" key="5">
    <source>
        <dbReference type="Pfam" id="PF13458"/>
    </source>
</evidence>
<dbReference type="InterPro" id="IPR028081">
    <property type="entry name" value="Leu-bd"/>
</dbReference>
<evidence type="ECO:0000256" key="2">
    <source>
        <dbReference type="ARBA" id="ARBA00022729"/>
    </source>
</evidence>
<feature type="chain" id="PRO_5012535288" evidence="4">
    <location>
        <begin position="32"/>
        <end position="439"/>
    </location>
</feature>
<sequence length="439" mass="45779">MIRNTRMKRFSIVSVVATVGALVFSTLPAQAADPGLSAKEIVLGYSGPLTGSAGQVYGKLPGAMKAYFDHINANGGVYGRKIKLVVRDDKYLPTLAATQTTNLVLNDKVFALVGALGTATHSKAYVAASLAKKNVPDLFVNTGFSGFANKAKYPTTFTILPSYAMEAKIMAKFIKDTPTLAPQASFLIAQDDEFGVDGVNGFKLAGHTFAAPATLYPQGGLSAALAEGALTKLSAVPGKPVLVLFGTTDSTATILKAAEKLSLVSKFTWIAGSVGGDANTLLALGVKPATINGALAASFFPDAKDATDSYVSEFMKINTKYNSGVSFDNVVLQGMNSAMLTVQSLRAAGKNLTRTGLIKAIESKGADFASAGLVPLNFSGSSRVGYNGYWFGQLNEKGELKPFGGKLAIYTTDSASTSAPTASSYERKPVPKNGVPTNS</sequence>
<feature type="domain" description="Leucine-binding protein" evidence="5">
    <location>
        <begin position="41"/>
        <end position="398"/>
    </location>
</feature>
<dbReference type="KEGG" id="nab:B1sIIB91_00760"/>
<keyword evidence="7" id="KW-1185">Reference proteome</keyword>